<evidence type="ECO:0000313" key="1">
    <source>
        <dbReference type="EMBL" id="MCW7551321.1"/>
    </source>
</evidence>
<comment type="caution">
    <text evidence="1">The sequence shown here is derived from an EMBL/GenBank/DDBJ whole genome shotgun (WGS) entry which is preliminary data.</text>
</comment>
<protein>
    <submittedName>
        <fullName evidence="1">Uncharacterized protein</fullName>
    </submittedName>
</protein>
<proteinExistence type="predicted"/>
<evidence type="ECO:0000313" key="2">
    <source>
        <dbReference type="Proteomes" id="UP001209854"/>
    </source>
</evidence>
<name>A0ABT3MPM2_9GAMM</name>
<keyword evidence="2" id="KW-1185">Reference proteome</keyword>
<reference evidence="1 2" key="1">
    <citation type="submission" date="2022-10" db="EMBL/GenBank/DDBJ databases">
        <title>High-quality genome sequences of two octocoral-associated bacteria, Endozoicomonas euniceicola EF212 and Endozoicomonas gorgoniicola PS125.</title>
        <authorList>
            <person name="Chiou Y.-J."/>
            <person name="Chen Y.-H."/>
        </authorList>
    </citation>
    <scope>NUCLEOTIDE SEQUENCE [LARGE SCALE GENOMIC DNA]</scope>
    <source>
        <strain evidence="1 2">PS125</strain>
    </source>
</reference>
<dbReference type="Proteomes" id="UP001209854">
    <property type="component" value="Unassembled WGS sequence"/>
</dbReference>
<gene>
    <name evidence="1" type="ORF">NX722_01425</name>
</gene>
<sequence>MPSRFNPGNDVESDGHVRLITRDATITIETIGNIEPDAVISVRSTAQRPNQQPPQYNHQNRFVSLPTAPAPGNMAHLSAVTSAWSQGPSNVVSGAEYYGFTAPQRSPAAAFDDSRNQPPTVSQVRITRDQYAKYFTTDWQNLLELFAEAQRKTKLLNEINKNIGIIYESAQSEQEQANVEEISNRTPRPYSEDQAATLMQQFQTYLQSALISTTPATDLHSLVVPVETTHSLAWVMGDYSFVYSSLMQQLQEKSRNSNVANFNQYSTRIRAQIERFVSNPGPQTNAPYFHLGQSHQQSVENSQGISNGMTNFINTELSQGIRSFVFRYSGVTSPYNQGGLFLFVFQDAAIIISPHLGIMMSQNIDDVIKYIINYTLLLGANKISDKVYISKI</sequence>
<accession>A0ABT3MPM2</accession>
<organism evidence="1 2">
    <name type="scientific">Endozoicomonas gorgoniicola</name>
    <dbReference type="NCBI Taxonomy" id="1234144"/>
    <lineage>
        <taxon>Bacteria</taxon>
        <taxon>Pseudomonadati</taxon>
        <taxon>Pseudomonadota</taxon>
        <taxon>Gammaproteobacteria</taxon>
        <taxon>Oceanospirillales</taxon>
        <taxon>Endozoicomonadaceae</taxon>
        <taxon>Endozoicomonas</taxon>
    </lineage>
</organism>
<dbReference type="EMBL" id="JAPFCC010000001">
    <property type="protein sequence ID" value="MCW7551321.1"/>
    <property type="molecule type" value="Genomic_DNA"/>
</dbReference>
<dbReference type="RefSeq" id="WP_262566383.1">
    <property type="nucleotide sequence ID" value="NZ_JAPFCC010000001.1"/>
</dbReference>